<reference evidence="2" key="1">
    <citation type="submission" date="2014-08" db="EMBL/GenBank/DDBJ databases">
        <title>Comparative genomics of the Paenibacillus odorifer group.</title>
        <authorList>
            <person name="den Bakker H.C."/>
            <person name="Tsai Y.-C.Y.-C."/>
            <person name="Martin N."/>
            <person name="Korlach J."/>
            <person name="Wiedmann M."/>
        </authorList>
    </citation>
    <scope>NUCLEOTIDE SEQUENCE [LARGE SCALE GENOMIC DNA]</scope>
    <source>
        <strain evidence="2">DSM 13188</strain>
    </source>
</reference>
<sequence>MEKKSLAAVVQYQEERFTKKILFQQGESVVFVLNFMPGQKLPVHKHPGADVYILALKGNGTIHVNEAEQPLIEGETIYIAGDESFAYTNDSSSPSSLHVVLSKLPSPAYAKEI</sequence>
<organism evidence="2 3">
    <name type="scientific">Paenibacillus borealis</name>
    <dbReference type="NCBI Taxonomy" id="160799"/>
    <lineage>
        <taxon>Bacteria</taxon>
        <taxon>Bacillati</taxon>
        <taxon>Bacillota</taxon>
        <taxon>Bacilli</taxon>
        <taxon>Bacillales</taxon>
        <taxon>Paenibacillaceae</taxon>
        <taxon>Paenibacillus</taxon>
    </lineage>
</organism>
<dbReference type="Pfam" id="PF07883">
    <property type="entry name" value="Cupin_2"/>
    <property type="match status" value="1"/>
</dbReference>
<evidence type="ECO:0000313" key="2">
    <source>
        <dbReference type="EMBL" id="AIQ61156.1"/>
    </source>
</evidence>
<evidence type="ECO:0000259" key="1">
    <source>
        <dbReference type="Pfam" id="PF07883"/>
    </source>
</evidence>
<dbReference type="InterPro" id="IPR013096">
    <property type="entry name" value="Cupin_2"/>
</dbReference>
<dbReference type="PANTHER" id="PTHR37694:SF1">
    <property type="entry name" value="SLR8022 PROTEIN"/>
    <property type="match status" value="1"/>
</dbReference>
<proteinExistence type="predicted"/>
<keyword evidence="3" id="KW-1185">Reference proteome</keyword>
<dbReference type="AlphaFoldDB" id="A0A089LHZ1"/>
<dbReference type="EMBL" id="CP009285">
    <property type="protein sequence ID" value="AIQ61156.1"/>
    <property type="molecule type" value="Genomic_DNA"/>
</dbReference>
<dbReference type="InterPro" id="IPR014710">
    <property type="entry name" value="RmlC-like_jellyroll"/>
</dbReference>
<dbReference type="OrthoDB" id="6311549at2"/>
<dbReference type="SUPFAM" id="SSF51182">
    <property type="entry name" value="RmlC-like cupins"/>
    <property type="match status" value="1"/>
</dbReference>
<evidence type="ECO:0000313" key="3">
    <source>
        <dbReference type="Proteomes" id="UP000029518"/>
    </source>
</evidence>
<protein>
    <submittedName>
        <fullName evidence="2">Cupin</fullName>
    </submittedName>
</protein>
<dbReference type="KEGG" id="pbd:PBOR_32865"/>
<feature type="domain" description="Cupin type-2" evidence="1">
    <location>
        <begin position="32"/>
        <end position="100"/>
    </location>
</feature>
<dbReference type="Proteomes" id="UP000029518">
    <property type="component" value="Chromosome"/>
</dbReference>
<gene>
    <name evidence="2" type="ORF">PBOR_32865</name>
</gene>
<dbReference type="PANTHER" id="PTHR37694">
    <property type="entry name" value="SLR8022 PROTEIN"/>
    <property type="match status" value="1"/>
</dbReference>
<dbReference type="InterPro" id="IPR011051">
    <property type="entry name" value="RmlC_Cupin_sf"/>
</dbReference>
<dbReference type="HOGENOM" id="CLU_137371_1_0_9"/>
<name>A0A089LHZ1_PAEBO</name>
<dbReference type="RefSeq" id="WP_042217908.1">
    <property type="nucleotide sequence ID" value="NZ_CP009285.1"/>
</dbReference>
<accession>A0A089LHZ1</accession>
<dbReference type="Gene3D" id="2.60.120.10">
    <property type="entry name" value="Jelly Rolls"/>
    <property type="match status" value="1"/>
</dbReference>